<dbReference type="CDD" id="cd06171">
    <property type="entry name" value="Sigma70_r4"/>
    <property type="match status" value="1"/>
</dbReference>
<dbReference type="PANTHER" id="PTHR43133">
    <property type="entry name" value="RNA POLYMERASE ECF-TYPE SIGMA FACTO"/>
    <property type="match status" value="1"/>
</dbReference>
<evidence type="ECO:0000259" key="7">
    <source>
        <dbReference type="Pfam" id="PF08281"/>
    </source>
</evidence>
<dbReference type="PANTHER" id="PTHR43133:SF8">
    <property type="entry name" value="RNA POLYMERASE SIGMA FACTOR HI_1459-RELATED"/>
    <property type="match status" value="1"/>
</dbReference>
<proteinExistence type="inferred from homology"/>
<dbReference type="GO" id="GO:0016987">
    <property type="term" value="F:sigma factor activity"/>
    <property type="evidence" value="ECO:0007669"/>
    <property type="project" value="UniProtKB-KW"/>
</dbReference>
<dbReference type="Proteomes" id="UP000295662">
    <property type="component" value="Unassembled WGS sequence"/>
</dbReference>
<protein>
    <submittedName>
        <fullName evidence="8">RNA polymerase sigma-70 factor (ECF subfamily)</fullName>
    </submittedName>
</protein>
<keyword evidence="9" id="KW-1185">Reference proteome</keyword>
<reference evidence="8 9" key="1">
    <citation type="submission" date="2019-03" db="EMBL/GenBank/DDBJ databases">
        <title>Genomic Encyclopedia of Archaeal and Bacterial Type Strains, Phase II (KMG-II): from individual species to whole genera.</title>
        <authorList>
            <person name="Goeker M."/>
        </authorList>
    </citation>
    <scope>NUCLEOTIDE SEQUENCE [LARGE SCALE GENOMIC DNA]</scope>
    <source>
        <strain evidence="8 9">ATCC 25309</strain>
    </source>
</reference>
<dbReference type="NCBIfam" id="TIGR02937">
    <property type="entry name" value="sigma70-ECF"/>
    <property type="match status" value="1"/>
</dbReference>
<dbReference type="RefSeq" id="WP_133795409.1">
    <property type="nucleotide sequence ID" value="NZ_SOCA01000003.1"/>
</dbReference>
<dbReference type="InterPro" id="IPR014284">
    <property type="entry name" value="RNA_pol_sigma-70_dom"/>
</dbReference>
<dbReference type="Gene3D" id="1.10.1740.10">
    <property type="match status" value="1"/>
</dbReference>
<evidence type="ECO:0000313" key="9">
    <source>
        <dbReference type="Proteomes" id="UP000295662"/>
    </source>
</evidence>
<dbReference type="AlphaFoldDB" id="A0A4R7RZF0"/>
<evidence type="ECO:0000256" key="2">
    <source>
        <dbReference type="ARBA" id="ARBA00023015"/>
    </source>
</evidence>
<dbReference type="InterPro" id="IPR013325">
    <property type="entry name" value="RNA_pol_sigma_r2"/>
</dbReference>
<dbReference type="InterPro" id="IPR036388">
    <property type="entry name" value="WH-like_DNA-bd_sf"/>
</dbReference>
<dbReference type="Pfam" id="PF04542">
    <property type="entry name" value="Sigma70_r2"/>
    <property type="match status" value="1"/>
</dbReference>
<name>A0A4R7RZF0_9BACT</name>
<keyword evidence="5" id="KW-0804">Transcription</keyword>
<dbReference type="SUPFAM" id="SSF88946">
    <property type="entry name" value="Sigma2 domain of RNA polymerase sigma factors"/>
    <property type="match status" value="1"/>
</dbReference>
<accession>A0A4R7RZF0</accession>
<comment type="similarity">
    <text evidence="1">Belongs to the sigma-70 factor family. ECF subfamily.</text>
</comment>
<evidence type="ECO:0000256" key="5">
    <source>
        <dbReference type="ARBA" id="ARBA00023163"/>
    </source>
</evidence>
<dbReference type="GO" id="GO:0006352">
    <property type="term" value="P:DNA-templated transcription initiation"/>
    <property type="evidence" value="ECO:0007669"/>
    <property type="project" value="InterPro"/>
</dbReference>
<keyword evidence="4" id="KW-0238">DNA-binding</keyword>
<dbReference type="InterPro" id="IPR039425">
    <property type="entry name" value="RNA_pol_sigma-70-like"/>
</dbReference>
<evidence type="ECO:0000259" key="6">
    <source>
        <dbReference type="Pfam" id="PF04542"/>
    </source>
</evidence>
<sequence>MTAPEDDEDRHLMIALAGGNDPALNVLMRRWNVRLTSYLDRLCGSHATACDLAQETFVRVYKHRHRFRTAQKFSTWLFAIATNLARNHARWQKRHPVTLLEPEQVSDLPLPCGQPCPSGHMEQEERAEAVRAAILKLPPEQKETLILSTYEGMTHSEIATIMETSEKVVEMRLYRARKQLKELLQPWLKNV</sequence>
<evidence type="ECO:0000256" key="1">
    <source>
        <dbReference type="ARBA" id="ARBA00010641"/>
    </source>
</evidence>
<gene>
    <name evidence="8" type="ORF">EI77_02363</name>
</gene>
<feature type="domain" description="RNA polymerase sigma-70 region 2" evidence="6">
    <location>
        <begin position="28"/>
        <end position="94"/>
    </location>
</feature>
<dbReference type="EMBL" id="SOCA01000003">
    <property type="protein sequence ID" value="TDU71241.1"/>
    <property type="molecule type" value="Genomic_DNA"/>
</dbReference>
<comment type="caution">
    <text evidence="8">The sequence shown here is derived from an EMBL/GenBank/DDBJ whole genome shotgun (WGS) entry which is preliminary data.</text>
</comment>
<dbReference type="OrthoDB" id="193693at2"/>
<keyword evidence="3" id="KW-0731">Sigma factor</keyword>
<dbReference type="InterPro" id="IPR007627">
    <property type="entry name" value="RNA_pol_sigma70_r2"/>
</dbReference>
<dbReference type="Gene3D" id="1.10.10.10">
    <property type="entry name" value="Winged helix-like DNA-binding domain superfamily/Winged helix DNA-binding domain"/>
    <property type="match status" value="1"/>
</dbReference>
<dbReference type="InterPro" id="IPR013324">
    <property type="entry name" value="RNA_pol_sigma_r3/r4-like"/>
</dbReference>
<feature type="domain" description="RNA polymerase sigma factor 70 region 4 type 2" evidence="7">
    <location>
        <begin position="128"/>
        <end position="180"/>
    </location>
</feature>
<dbReference type="SUPFAM" id="SSF88659">
    <property type="entry name" value="Sigma3 and sigma4 domains of RNA polymerase sigma factors"/>
    <property type="match status" value="1"/>
</dbReference>
<dbReference type="GO" id="GO:0003677">
    <property type="term" value="F:DNA binding"/>
    <property type="evidence" value="ECO:0007669"/>
    <property type="project" value="UniProtKB-KW"/>
</dbReference>
<organism evidence="8 9">
    <name type="scientific">Prosthecobacter fusiformis</name>
    <dbReference type="NCBI Taxonomy" id="48464"/>
    <lineage>
        <taxon>Bacteria</taxon>
        <taxon>Pseudomonadati</taxon>
        <taxon>Verrucomicrobiota</taxon>
        <taxon>Verrucomicrobiia</taxon>
        <taxon>Verrucomicrobiales</taxon>
        <taxon>Verrucomicrobiaceae</taxon>
        <taxon>Prosthecobacter</taxon>
    </lineage>
</organism>
<dbReference type="InterPro" id="IPR013249">
    <property type="entry name" value="RNA_pol_sigma70_r4_t2"/>
</dbReference>
<evidence type="ECO:0000256" key="4">
    <source>
        <dbReference type="ARBA" id="ARBA00023125"/>
    </source>
</evidence>
<dbReference type="Pfam" id="PF08281">
    <property type="entry name" value="Sigma70_r4_2"/>
    <property type="match status" value="1"/>
</dbReference>
<evidence type="ECO:0000313" key="8">
    <source>
        <dbReference type="EMBL" id="TDU71241.1"/>
    </source>
</evidence>
<keyword evidence="2" id="KW-0805">Transcription regulation</keyword>
<evidence type="ECO:0000256" key="3">
    <source>
        <dbReference type="ARBA" id="ARBA00023082"/>
    </source>
</evidence>